<sequence>MHLPPLGIFDGHSFSKIHHDISVSVPMLPGDSELSRLQDVVHLLFPPTVHIQNVHTLEGHIHHLRLIELSNGLQLVLKSSPPSTIPLLRRERLSLETEARALALLGQCANPCIPQLFYYNPQDGSLGTTFLLRQFMGGSTLLEMEPLLTPEKRKDIQRHLGFLINLIGQQVSTSFGTLEKVASGAGSDSWRQAFISLFEEILRDAEDMLIHLPYAEIRRQAIRLSPTLDEITLPRLVIVNFGRPSQVLIDPELKQVTGIVGLGSALWGDILMAEIFDNPSDSFFEGFGSNIPHNQSPNTRLLLYACYRCVYKITELYYHNKNSLKIVELIATLPLKIRCFCRIASTINDPPYARGNPYRPPRLPLGRGGSPSGSVHASLYRPGLAGRNQYARYGINSQISAIAYDPVQSLLAVGTNDTQFGSGQIYVFGQRRVSVVFQFPRKASAKFLQFCADKLVSVDSKSDLCVFSLETKQMLVSWAPPSHVTALLTDPSLDYAFLGLQNGDVIAYDLDRETLTPFKIPNLWLERNPRVRLTPVMSLAFAPRDIGKLLIGYPEGAVIFSVKQNIAQKYFEYEVPAGAAGGDSDPTRSREARKPRLTKALWHPTNTFVLTIHEDTSLVFWDAKDGRVVMARSLEDVNVDRPGSRSESLGLTPGTFALKEPIFQAAWCAKENPDDTGLLIAGGRPTTERNKGLTFLDLGPTPNYQTSSWQMLSKHFETPKRRVNLPTPPGAEVVDFCLIPRSSPYFAGAHDPIAIIALLSSGELVTLSFPSGHPISPTNMLHISLSFVHPFVTKMVLATVSRSNWLGLKEKRSQGPKFLLGGAEAKKLLKRFEDRNIVVTAHADGVIRLWDAGQDDEIENGEVVQADLARAVGREGNIDVTQMSFTGVSGELSVGLRSGEIVVFRWGRNQNAGREFPAGANEGPGRLTNITHRTDPALKDGLLPLTLLETQHGPVTALKHSDVGFVCAGFEEGRLVIVDLRGPAVIYDADIRDFVKVHNKRSSFMKSRTQDAPAAEWPTCIEFGVLTLEGEDYSSICCFVGTNRGNFATFKILPASNGTFSVSFAGTLSLEDKVISIHPIDADSGSPALATQTAVSGLRNGDKVNGVVVAVTPSGCRIFRPATSKGASKEWDDILCDSAAVVKTEGRGYSLVGLFGDGNAHAYSIPALKEIGCAGINSILDIRRLSEAQISPSGDVIGWVGPSEIAVFNVWGTGTGLKPSEDKLFNVEAAIPPRPTISNLQWIAGTQYVSPADMDLLISGPDRPPSKRMLEQMRLEERERRKAMREGRSATQSSASGSENESYWAYMQRQVQERTERLGITGDSIERLEENSSSFANDVSKFIQNQKRKAVLGGNVSLPTFCIQFYGIKIYYDGKLTQNG</sequence>
<keyword evidence="3" id="KW-0853">WD repeat</keyword>
<dbReference type="GO" id="GO:0019905">
    <property type="term" value="F:syntaxin binding"/>
    <property type="evidence" value="ECO:0007669"/>
    <property type="project" value="TreeGrafter"/>
</dbReference>
<protein>
    <recommendedName>
        <fullName evidence="5">Lethal giant larvae (Lgl)-like C-terminal domain-containing protein</fullName>
    </recommendedName>
</protein>
<dbReference type="SUPFAM" id="SSF56112">
    <property type="entry name" value="Protein kinase-like (PK-like)"/>
    <property type="match status" value="1"/>
</dbReference>
<evidence type="ECO:0000313" key="7">
    <source>
        <dbReference type="Proteomes" id="UP000053958"/>
    </source>
</evidence>
<evidence type="ECO:0000256" key="2">
    <source>
        <dbReference type="ARBA" id="ARBA00022483"/>
    </source>
</evidence>
<dbReference type="GO" id="GO:0006887">
    <property type="term" value="P:exocytosis"/>
    <property type="evidence" value="ECO:0007669"/>
    <property type="project" value="UniProtKB-KW"/>
</dbReference>
<dbReference type="EMBL" id="LASV01000275">
    <property type="protein sequence ID" value="KKA20281.1"/>
    <property type="molecule type" value="Genomic_DNA"/>
</dbReference>
<dbReference type="Proteomes" id="UP000053958">
    <property type="component" value="Unassembled WGS sequence"/>
</dbReference>
<dbReference type="InterPro" id="IPR015943">
    <property type="entry name" value="WD40/YVTN_repeat-like_dom_sf"/>
</dbReference>
<name>A0A0F4YR14_RASE3</name>
<dbReference type="Gene3D" id="2.130.10.10">
    <property type="entry name" value="YVTN repeat-like/Quinoprotein amine dehydrogenase"/>
    <property type="match status" value="1"/>
</dbReference>
<dbReference type="GO" id="GO:0045159">
    <property type="term" value="F:myosin II binding"/>
    <property type="evidence" value="ECO:0007669"/>
    <property type="project" value="TreeGrafter"/>
</dbReference>
<dbReference type="FunFam" id="2.130.10.10:FF:000848">
    <property type="entry name" value="SNARE-dependent exocytosis protein (Sro7), putative"/>
    <property type="match status" value="1"/>
</dbReference>
<dbReference type="PANTHER" id="PTHR10241:SF25">
    <property type="entry name" value="TOMOSYN, ISOFORM C"/>
    <property type="match status" value="1"/>
</dbReference>
<feature type="repeat" description="WD" evidence="3">
    <location>
        <begin position="833"/>
        <end position="860"/>
    </location>
</feature>
<feature type="compositionally biased region" description="Polar residues" evidence="4">
    <location>
        <begin position="1289"/>
        <end position="1300"/>
    </location>
</feature>
<accession>A0A0F4YR14</accession>
<proteinExistence type="inferred from homology"/>
<evidence type="ECO:0000256" key="1">
    <source>
        <dbReference type="ARBA" id="ARBA00008070"/>
    </source>
</evidence>
<feature type="domain" description="Lethal giant larvae (Lgl)-like C-terminal" evidence="5">
    <location>
        <begin position="877"/>
        <end position="1267"/>
    </location>
</feature>
<feature type="region of interest" description="Disordered" evidence="4">
    <location>
        <begin position="1277"/>
        <end position="1300"/>
    </location>
</feature>
<evidence type="ECO:0000256" key="3">
    <source>
        <dbReference type="PROSITE-ProRule" id="PRU00221"/>
    </source>
</evidence>
<dbReference type="GO" id="GO:0005096">
    <property type="term" value="F:GTPase activator activity"/>
    <property type="evidence" value="ECO:0007669"/>
    <property type="project" value="TreeGrafter"/>
</dbReference>
<dbReference type="PROSITE" id="PS50082">
    <property type="entry name" value="WD_REPEATS_2"/>
    <property type="match status" value="1"/>
</dbReference>
<dbReference type="InterPro" id="IPR036322">
    <property type="entry name" value="WD40_repeat_dom_sf"/>
</dbReference>
<dbReference type="STRING" id="1408163.A0A0F4YR14"/>
<dbReference type="InterPro" id="IPR011009">
    <property type="entry name" value="Kinase-like_dom_sf"/>
</dbReference>
<keyword evidence="7" id="KW-1185">Reference proteome</keyword>
<dbReference type="GeneID" id="25318042"/>
<reference evidence="6 7" key="1">
    <citation type="submission" date="2015-04" db="EMBL/GenBank/DDBJ databases">
        <authorList>
            <person name="Heijne W.H."/>
            <person name="Fedorova N.D."/>
            <person name="Nierman W.C."/>
            <person name="Vollebregt A.W."/>
            <person name="Zhao Z."/>
            <person name="Wu L."/>
            <person name="Kumar M."/>
            <person name="Stam H."/>
            <person name="van den Berg M.A."/>
            <person name="Pel H.J."/>
        </authorList>
    </citation>
    <scope>NUCLEOTIDE SEQUENCE [LARGE SCALE GENOMIC DNA]</scope>
    <source>
        <strain evidence="6 7">CBS 393.64</strain>
    </source>
</reference>
<dbReference type="PANTHER" id="PTHR10241">
    <property type="entry name" value="LETHAL 2 GIANT LARVAE PROTEIN"/>
    <property type="match status" value="1"/>
</dbReference>
<dbReference type="GO" id="GO:0006893">
    <property type="term" value="P:Golgi to plasma membrane transport"/>
    <property type="evidence" value="ECO:0007669"/>
    <property type="project" value="TreeGrafter"/>
</dbReference>
<feature type="compositionally biased region" description="Basic and acidic residues" evidence="4">
    <location>
        <begin position="1277"/>
        <end position="1288"/>
    </location>
</feature>
<evidence type="ECO:0000256" key="4">
    <source>
        <dbReference type="SAM" id="MobiDB-lite"/>
    </source>
</evidence>
<dbReference type="OrthoDB" id="19944at2759"/>
<dbReference type="RefSeq" id="XP_013326893.1">
    <property type="nucleotide sequence ID" value="XM_013471439.1"/>
</dbReference>
<organism evidence="6 7">
    <name type="scientific">Rasamsonia emersonii (strain ATCC 16479 / CBS 393.64 / IMI 116815)</name>
    <dbReference type="NCBI Taxonomy" id="1408163"/>
    <lineage>
        <taxon>Eukaryota</taxon>
        <taxon>Fungi</taxon>
        <taxon>Dikarya</taxon>
        <taxon>Ascomycota</taxon>
        <taxon>Pezizomycotina</taxon>
        <taxon>Eurotiomycetes</taxon>
        <taxon>Eurotiomycetidae</taxon>
        <taxon>Eurotiales</taxon>
        <taxon>Trichocomaceae</taxon>
        <taxon>Rasamsonia</taxon>
    </lineage>
</organism>
<dbReference type="InterPro" id="IPR001680">
    <property type="entry name" value="WD40_rpt"/>
</dbReference>
<dbReference type="InterPro" id="IPR013905">
    <property type="entry name" value="Lgl_C_dom"/>
</dbReference>
<keyword evidence="2" id="KW-0268">Exocytosis</keyword>
<gene>
    <name evidence="6" type="ORF">T310_5702</name>
</gene>
<comment type="caution">
    <text evidence="6">The sequence shown here is derived from an EMBL/GenBank/DDBJ whole genome shotgun (WGS) entry which is preliminary data.</text>
</comment>
<dbReference type="GO" id="GO:0005737">
    <property type="term" value="C:cytoplasm"/>
    <property type="evidence" value="ECO:0007669"/>
    <property type="project" value="TreeGrafter"/>
</dbReference>
<dbReference type="SUPFAM" id="SSF50978">
    <property type="entry name" value="WD40 repeat-like"/>
    <property type="match status" value="1"/>
</dbReference>
<comment type="similarity">
    <text evidence="1">Belongs to the WD repeat L(2)GL family.</text>
</comment>
<evidence type="ECO:0000313" key="6">
    <source>
        <dbReference type="EMBL" id="KKA20281.1"/>
    </source>
</evidence>
<dbReference type="GO" id="GO:0005886">
    <property type="term" value="C:plasma membrane"/>
    <property type="evidence" value="ECO:0007669"/>
    <property type="project" value="TreeGrafter"/>
</dbReference>
<dbReference type="Pfam" id="PF08596">
    <property type="entry name" value="Lgl_C"/>
    <property type="match status" value="1"/>
</dbReference>
<evidence type="ECO:0000259" key="5">
    <source>
        <dbReference type="Pfam" id="PF08596"/>
    </source>
</evidence>